<dbReference type="InterPro" id="IPR036388">
    <property type="entry name" value="WH-like_DNA-bd_sf"/>
</dbReference>
<evidence type="ECO:0000256" key="1">
    <source>
        <dbReference type="SAM" id="MobiDB-lite"/>
    </source>
</evidence>
<dbReference type="AlphaFoldDB" id="A0A923S7E9"/>
<feature type="compositionally biased region" description="Basic and acidic residues" evidence="1">
    <location>
        <begin position="167"/>
        <end position="179"/>
    </location>
</feature>
<evidence type="ECO:0000313" key="2">
    <source>
        <dbReference type="EMBL" id="MBC5770108.1"/>
    </source>
</evidence>
<proteinExistence type="predicted"/>
<dbReference type="Gene3D" id="1.10.10.10">
    <property type="entry name" value="Winged helix-like DNA-binding domain superfamily/Winged helix DNA-binding domain"/>
    <property type="match status" value="1"/>
</dbReference>
<evidence type="ECO:0000313" key="3">
    <source>
        <dbReference type="Proteomes" id="UP000620327"/>
    </source>
</evidence>
<sequence length="179" mass="20269">MVPVFSRKHTGKFFSLPNEIFSLDLGHGAITVYAYLLYCEDRSSHQCHPSYNTISATVGLAVNTVMKHIAKLEDRQFITVEHTSYFDRQGMKWNGNNCYTILPIQEAVDHSYERQMVKLEEVTERQRVAEELQKQGRVRPCEPLCAALPGAARTDTGQAYSNGFRPISEEPTRTKVEAG</sequence>
<accession>A0A923S7E9</accession>
<feature type="region of interest" description="Disordered" evidence="1">
    <location>
        <begin position="156"/>
        <end position="179"/>
    </location>
</feature>
<comment type="caution">
    <text evidence="2">The sequence shown here is derived from an EMBL/GenBank/DDBJ whole genome shotgun (WGS) entry which is preliminary data.</text>
</comment>
<dbReference type="Pfam" id="PF13730">
    <property type="entry name" value="HTH_36"/>
    <property type="match status" value="1"/>
</dbReference>
<name>A0A923S7E9_9FIRM</name>
<dbReference type="EMBL" id="JACOQI010000005">
    <property type="protein sequence ID" value="MBC5770108.1"/>
    <property type="molecule type" value="Genomic_DNA"/>
</dbReference>
<gene>
    <name evidence="2" type="ORF">H8Z83_07175</name>
</gene>
<dbReference type="Proteomes" id="UP000620327">
    <property type="component" value="Unassembled WGS sequence"/>
</dbReference>
<organism evidence="2 3">
    <name type="scientific">Dysosmobacter segnis</name>
    <dbReference type="NCBI Taxonomy" id="2763042"/>
    <lineage>
        <taxon>Bacteria</taxon>
        <taxon>Bacillati</taxon>
        <taxon>Bacillota</taxon>
        <taxon>Clostridia</taxon>
        <taxon>Eubacteriales</taxon>
        <taxon>Oscillospiraceae</taxon>
        <taxon>Dysosmobacter</taxon>
    </lineage>
</organism>
<protein>
    <submittedName>
        <fullName evidence="2">Helix-turn-helix domain-containing protein</fullName>
    </submittedName>
</protein>
<reference evidence="2" key="1">
    <citation type="submission" date="2020-08" db="EMBL/GenBank/DDBJ databases">
        <title>Genome public.</title>
        <authorList>
            <person name="Liu C."/>
            <person name="Sun Q."/>
        </authorList>
    </citation>
    <scope>NUCLEOTIDE SEQUENCE</scope>
    <source>
        <strain evidence="2">BX15</strain>
    </source>
</reference>
<keyword evidence="3" id="KW-1185">Reference proteome</keyword>